<gene>
    <name evidence="2" type="ORF">CLEI1391_LOCUS17468</name>
</gene>
<name>A0A7S0S1Q0_9CHLO</name>
<evidence type="ECO:0000313" key="2">
    <source>
        <dbReference type="EMBL" id="CAD8693285.1"/>
    </source>
</evidence>
<feature type="compositionally biased region" description="Basic and acidic residues" evidence="1">
    <location>
        <begin position="88"/>
        <end position="99"/>
    </location>
</feature>
<feature type="region of interest" description="Disordered" evidence="1">
    <location>
        <begin position="72"/>
        <end position="125"/>
    </location>
</feature>
<feature type="compositionally biased region" description="Polar residues" evidence="1">
    <location>
        <begin position="105"/>
        <end position="125"/>
    </location>
</feature>
<evidence type="ECO:0000256" key="1">
    <source>
        <dbReference type="SAM" id="MobiDB-lite"/>
    </source>
</evidence>
<organism evidence="2">
    <name type="scientific">Chlamydomonas leiostraca</name>
    <dbReference type="NCBI Taxonomy" id="1034604"/>
    <lineage>
        <taxon>Eukaryota</taxon>
        <taxon>Viridiplantae</taxon>
        <taxon>Chlorophyta</taxon>
        <taxon>core chlorophytes</taxon>
        <taxon>Chlorophyceae</taxon>
        <taxon>CS clade</taxon>
        <taxon>Chlamydomonadales</taxon>
        <taxon>Chlamydomonadaceae</taxon>
        <taxon>Chlamydomonas</taxon>
    </lineage>
</organism>
<dbReference type="EMBL" id="HBFB01031213">
    <property type="protein sequence ID" value="CAD8693285.1"/>
    <property type="molecule type" value="Transcribed_RNA"/>
</dbReference>
<proteinExistence type="predicted"/>
<protein>
    <submittedName>
        <fullName evidence="2">Uncharacterized protein</fullName>
    </submittedName>
</protein>
<reference evidence="2" key="1">
    <citation type="submission" date="2021-01" db="EMBL/GenBank/DDBJ databases">
        <authorList>
            <person name="Corre E."/>
            <person name="Pelletier E."/>
            <person name="Niang G."/>
            <person name="Scheremetjew M."/>
            <person name="Finn R."/>
            <person name="Kale V."/>
            <person name="Holt S."/>
            <person name="Cochrane G."/>
            <person name="Meng A."/>
            <person name="Brown T."/>
            <person name="Cohen L."/>
        </authorList>
    </citation>
    <scope>NUCLEOTIDE SEQUENCE</scope>
    <source>
        <strain evidence="2">SAG 11-49</strain>
    </source>
</reference>
<dbReference type="AlphaFoldDB" id="A0A7S0S1Q0"/>
<sequence>MDGTLGCATPCILCQKELMRYDLRVHCSLGDTWFSGRLDDKGAPACKPTAGQLKLLFGQCPYEYRDAMLQRAAAGKQEGSSSAGQVADGKRPAKADGKRSAKPANDSSQARSAAKHSSTNSRKKR</sequence>
<accession>A0A7S0S1Q0</accession>